<gene>
    <name evidence="1" type="ORF">VNE69_03277</name>
</gene>
<dbReference type="InterPro" id="IPR053164">
    <property type="entry name" value="IS1016-like_transposase"/>
</dbReference>
<evidence type="ECO:0000313" key="2">
    <source>
        <dbReference type="Proteomes" id="UP001334084"/>
    </source>
</evidence>
<accession>A0AAX4JAT2</accession>
<dbReference type="RefSeq" id="XP_065329211.1">
    <property type="nucleotide sequence ID" value="XM_065473139.1"/>
</dbReference>
<sequence length="200" mass="23719">MEERIQTREELENIYYELKIEKAKRKCGSCGSEMKIKDKKSMNSRCKWTKCKFNVSVWKDTFFQHSRLDHITVLQILNMWILGYSRKSICQILGCSRQSISNILKKLKEIDIYQTYLASIGIIGGNNTIVEIDESKIGKNKYNRGQPVKGFWCFGIVERTIQRRIIFIYIEKRDQITLTNLLLKYVDRNSTIYSDMWRAY</sequence>
<reference evidence="1" key="1">
    <citation type="journal article" date="2024" name="BMC Genomics">
        <title>Functional annotation of a divergent genome using sequence and structure-based similarity.</title>
        <authorList>
            <person name="Svedberg D."/>
            <person name="Winiger R.R."/>
            <person name="Berg A."/>
            <person name="Sharma H."/>
            <person name="Tellgren-Roth C."/>
            <person name="Debrunner-Vossbrinck B.A."/>
            <person name="Vossbrinck C.R."/>
            <person name="Barandun J."/>
        </authorList>
    </citation>
    <scope>NUCLEOTIDE SEQUENCE</scope>
    <source>
        <strain evidence="1">Illinois isolate</strain>
    </source>
</reference>
<name>A0AAX4JAT2_9MICR</name>
<dbReference type="Proteomes" id="UP001334084">
    <property type="component" value="Chromosome 3"/>
</dbReference>
<dbReference type="AlphaFoldDB" id="A0AAX4JAT2"/>
<evidence type="ECO:0000313" key="1">
    <source>
        <dbReference type="EMBL" id="WUR03066.1"/>
    </source>
</evidence>
<dbReference type="EMBL" id="CP142728">
    <property type="protein sequence ID" value="WUR03066.1"/>
    <property type="molecule type" value="Genomic_DNA"/>
</dbReference>
<protein>
    <submittedName>
        <fullName evidence="1">DDE-TNP-IS1595 domain-containing protein</fullName>
    </submittedName>
</protein>
<dbReference type="KEGG" id="vnx:VNE69_03277"/>
<organism evidence="1 2">
    <name type="scientific">Vairimorpha necatrix</name>
    <dbReference type="NCBI Taxonomy" id="6039"/>
    <lineage>
        <taxon>Eukaryota</taxon>
        <taxon>Fungi</taxon>
        <taxon>Fungi incertae sedis</taxon>
        <taxon>Microsporidia</taxon>
        <taxon>Nosematidae</taxon>
        <taxon>Vairimorpha</taxon>
    </lineage>
</organism>
<keyword evidence="2" id="KW-1185">Reference proteome</keyword>
<dbReference type="PANTHER" id="PTHR47163">
    <property type="entry name" value="DDE_TNP_IS1595 DOMAIN-CONTAINING PROTEIN"/>
    <property type="match status" value="1"/>
</dbReference>
<proteinExistence type="predicted"/>
<dbReference type="GeneID" id="90540873"/>
<dbReference type="PANTHER" id="PTHR47163:SF2">
    <property type="entry name" value="SI:DKEY-17M8.2"/>
    <property type="match status" value="1"/>
</dbReference>